<dbReference type="Proteomes" id="UP000184050">
    <property type="component" value="Unassembled WGS sequence"/>
</dbReference>
<dbReference type="Pfam" id="PF12686">
    <property type="entry name" value="DUF3800"/>
    <property type="match status" value="1"/>
</dbReference>
<dbReference type="EMBL" id="FQZE01000020">
    <property type="protein sequence ID" value="SHJ47843.1"/>
    <property type="molecule type" value="Genomic_DNA"/>
</dbReference>
<organism evidence="1 2">
    <name type="scientific">Tangfeifania diversioriginum</name>
    <dbReference type="NCBI Taxonomy" id="1168035"/>
    <lineage>
        <taxon>Bacteria</taxon>
        <taxon>Pseudomonadati</taxon>
        <taxon>Bacteroidota</taxon>
        <taxon>Bacteroidia</taxon>
        <taxon>Marinilabiliales</taxon>
        <taxon>Prolixibacteraceae</taxon>
        <taxon>Tangfeifania</taxon>
    </lineage>
</organism>
<keyword evidence="2" id="KW-1185">Reference proteome</keyword>
<dbReference type="AlphaFoldDB" id="A0A1M6JMK4"/>
<sequence>MRMRTEYNIYCDESCHLENDQSKAMVLGAVWCLKDVKYEVFERIREIKVKYGFKPDFEIKWNKVSKARNDFYLELINYFFDDDDLHFRGLVVPDKTLLNHRFFNQDHNTFYYKMYLDLLKVILAPHNGYNIYIDIKDTKGQEKVLELQNVLRNNHYDYQNQIIRKIQQVHSHEIELLQITDLLCGALSYLHRGLKGNEAKLHLIDRIRYRSGYSLLKSTLYREEKMNVFIWKAKESNNGRLY</sequence>
<name>A0A1M6JMK4_9BACT</name>
<dbReference type="STRING" id="1168035.SAMN05444280_12079"/>
<evidence type="ECO:0008006" key="3">
    <source>
        <dbReference type="Google" id="ProtNLM"/>
    </source>
</evidence>
<gene>
    <name evidence="1" type="ORF">SAMN05444280_12079</name>
</gene>
<evidence type="ECO:0000313" key="1">
    <source>
        <dbReference type="EMBL" id="SHJ47843.1"/>
    </source>
</evidence>
<reference evidence="1 2" key="1">
    <citation type="submission" date="2016-11" db="EMBL/GenBank/DDBJ databases">
        <authorList>
            <person name="Jaros S."/>
            <person name="Januszkiewicz K."/>
            <person name="Wedrychowicz H."/>
        </authorList>
    </citation>
    <scope>NUCLEOTIDE SEQUENCE [LARGE SCALE GENOMIC DNA]</scope>
    <source>
        <strain evidence="1 2">DSM 27063</strain>
    </source>
</reference>
<accession>A0A1M6JMK4</accession>
<dbReference type="InterPro" id="IPR024524">
    <property type="entry name" value="DUF3800"/>
</dbReference>
<evidence type="ECO:0000313" key="2">
    <source>
        <dbReference type="Proteomes" id="UP000184050"/>
    </source>
</evidence>
<protein>
    <recommendedName>
        <fullName evidence="3">DUF3800 domain-containing protein</fullName>
    </recommendedName>
</protein>
<proteinExistence type="predicted"/>